<feature type="domain" description="PRD" evidence="8">
    <location>
        <begin position="194"/>
        <end position="297"/>
    </location>
</feature>
<dbReference type="CDD" id="cd05568">
    <property type="entry name" value="PTS_IIB_bgl_like"/>
    <property type="match status" value="1"/>
</dbReference>
<dbReference type="SUPFAM" id="SSF63520">
    <property type="entry name" value="PTS-regulatory domain, PRD"/>
    <property type="match status" value="2"/>
</dbReference>
<dbReference type="InterPro" id="IPR036095">
    <property type="entry name" value="PTS_EIIB-like_sf"/>
</dbReference>
<dbReference type="KEGG" id="aacx:DEACI_0765"/>
<feature type="domain" description="PRD" evidence="8">
    <location>
        <begin position="302"/>
        <end position="409"/>
    </location>
</feature>
<dbReference type="Proteomes" id="UP001071230">
    <property type="component" value="Unassembled WGS sequence"/>
</dbReference>
<organism evidence="9">
    <name type="scientific">Acididesulfobacillus acetoxydans</name>
    <dbReference type="NCBI Taxonomy" id="1561005"/>
    <lineage>
        <taxon>Bacteria</taxon>
        <taxon>Bacillati</taxon>
        <taxon>Bacillota</taxon>
        <taxon>Clostridia</taxon>
        <taxon>Eubacteriales</taxon>
        <taxon>Peptococcaceae</taxon>
        <taxon>Acididesulfobacillus</taxon>
    </lineage>
</organism>
<evidence type="ECO:0000313" key="9">
    <source>
        <dbReference type="EMBL" id="CAA7600115.1"/>
    </source>
</evidence>
<dbReference type="SUPFAM" id="SSF55804">
    <property type="entry name" value="Phoshotransferase/anion transport protein"/>
    <property type="match status" value="1"/>
</dbReference>
<keyword evidence="4" id="KW-0010">Activator</keyword>
<keyword evidence="5" id="KW-0804">Transcription</keyword>
<evidence type="ECO:0000313" key="10">
    <source>
        <dbReference type="EMBL" id="CAA7600837.1"/>
    </source>
</evidence>
<dbReference type="InterPro" id="IPR036634">
    <property type="entry name" value="PRD_sf"/>
</dbReference>
<dbReference type="AlphaFoldDB" id="A0A8S0Y1Y9"/>
<evidence type="ECO:0000313" key="11">
    <source>
        <dbReference type="EMBL" id="CEJ07641.1"/>
    </source>
</evidence>
<evidence type="ECO:0000259" key="6">
    <source>
        <dbReference type="PROSITE" id="PS51094"/>
    </source>
</evidence>
<dbReference type="PANTHER" id="PTHR30185:SF18">
    <property type="entry name" value="TRANSCRIPTIONAL REGULATOR MTLR"/>
    <property type="match status" value="1"/>
</dbReference>
<dbReference type="Gene3D" id="3.40.930.10">
    <property type="entry name" value="Mannitol-specific EII, Chain A"/>
    <property type="match status" value="1"/>
</dbReference>
<dbReference type="GO" id="GO:0006355">
    <property type="term" value="P:regulation of DNA-templated transcription"/>
    <property type="evidence" value="ECO:0007669"/>
    <property type="project" value="InterPro"/>
</dbReference>
<dbReference type="KEGG" id="aacx:DEACI_1490"/>
<sequence>MELTVRQKFILHNLIEKGPLTLKGLSQQIDVSERTILRETSALNEWLKPYKLRISDSAGLLRLNGQKKELDAIRERQQEIPLLWMLNQEQRQALITAQLLLADEPIKSAYFSHQFNVVEATIVFYLDKIETWLKNKGLVLIRKRGYGLEVEGSDWHKRNAFVDLVYSYQPMSELLSFLYEDVQDYPLLAFFKVTFGEDMLQAVKGLMEKLNRQGLFPNDIRFFGAFMHILISIKRTDSHAPIRLPEEAVRDILTSAEFDFMTDIRAVLEEQGIKFPESELAYLAVHLKGDKTFSEGTPGTKELGFDLEDLVREAVYIVEKKLSLPINVDQQLLTGLVQHIDPALYRLSRGLEVRNPIIDDIKQYYPNLYQAVEQACKLVFSKYNLVIPESEVGYVTMHIGAAIERQHGAENKLSALIICPNGLSTAKMLSSKLTRNFPEIDRIEVCSLREMNEKLKAGYDMVLSTVSLDKKTDEDVAVVSPFLSQDDLEAVNSLIRRRKKKNRWRESLGLPAGEERSEREEDLNLTNELLQNVQLKLLDAESYPEVIDKIVREICREDAAGIIEASKEEVLKTLISKREEKGNVIIPGSHMALLHVRSDEIKGPFIAAYRLKKFIEMKSLGFALEKVDTFFIMLARKSESNYLLEQLGKISVALVENREFCESLRIGDRQDIRKALIEILNREAEQ</sequence>
<dbReference type="InterPro" id="IPR002178">
    <property type="entry name" value="PTS_EIIA_type-2_dom"/>
</dbReference>
<dbReference type="Pfam" id="PF05043">
    <property type="entry name" value="Mga"/>
    <property type="match status" value="1"/>
</dbReference>
<accession>A0A8S0Y1Y9</accession>
<dbReference type="Gene3D" id="1.10.1790.10">
    <property type="entry name" value="PRD domain"/>
    <property type="match status" value="1"/>
</dbReference>
<dbReference type="Pfam" id="PF00359">
    <property type="entry name" value="PTS_EIIA_2"/>
    <property type="match status" value="1"/>
</dbReference>
<dbReference type="InterPro" id="IPR016152">
    <property type="entry name" value="PTrfase/Anion_transptr"/>
</dbReference>
<dbReference type="InterPro" id="IPR007737">
    <property type="entry name" value="Mga_HTH"/>
</dbReference>
<reference evidence="9" key="2">
    <citation type="submission" date="2020-01" db="EMBL/GenBank/DDBJ databases">
        <authorList>
            <person name="Hornung B."/>
        </authorList>
    </citation>
    <scope>NUCLEOTIDE SEQUENCE</scope>
    <source>
        <strain evidence="9">PacBioINE</strain>
    </source>
</reference>
<protein>
    <submittedName>
        <fullName evidence="9">Protein-Npi-phosphohistidine-sugar phosphotransferase</fullName>
        <ecNumber evidence="9 11">2.7.1.69</ecNumber>
    </submittedName>
    <submittedName>
        <fullName evidence="11">Transcriptional regulator MtlR</fullName>
    </submittedName>
</protein>
<evidence type="ECO:0000313" key="12">
    <source>
        <dbReference type="Proteomes" id="UP001071230"/>
    </source>
</evidence>
<dbReference type="EC" id="2.7.1.69" evidence="9 11"/>
<keyword evidence="1 9" id="KW-0808">Transferase</keyword>
<dbReference type="InterPro" id="IPR013011">
    <property type="entry name" value="PTS_EIIB_2"/>
</dbReference>
<dbReference type="PANTHER" id="PTHR30185">
    <property type="entry name" value="CRYPTIC BETA-GLUCOSIDE BGL OPERON ANTITERMINATOR"/>
    <property type="match status" value="1"/>
</dbReference>
<dbReference type="GO" id="GO:0009401">
    <property type="term" value="P:phosphoenolpyruvate-dependent sugar phosphotransferase system"/>
    <property type="evidence" value="ECO:0007669"/>
    <property type="project" value="InterPro"/>
</dbReference>
<reference evidence="11" key="1">
    <citation type="submission" date="2014-11" db="EMBL/GenBank/DDBJ databases">
        <authorList>
            <person name="Hornung B.V."/>
        </authorList>
    </citation>
    <scope>NUCLEOTIDE SEQUENCE</scope>
    <source>
        <strain evidence="11">INE</strain>
    </source>
</reference>
<dbReference type="PROSITE" id="PS51372">
    <property type="entry name" value="PRD_2"/>
    <property type="match status" value="2"/>
</dbReference>
<dbReference type="RefSeq" id="WP_240983837.1">
    <property type="nucleotide sequence ID" value="NZ_CDGJ01000061.1"/>
</dbReference>
<evidence type="ECO:0000259" key="8">
    <source>
        <dbReference type="PROSITE" id="PS51372"/>
    </source>
</evidence>
<dbReference type="SUPFAM" id="SSF52794">
    <property type="entry name" value="PTS system IIB component-like"/>
    <property type="match status" value="1"/>
</dbReference>
<name>A0A8S0Y1Y9_9FIRM</name>
<keyword evidence="3" id="KW-0805">Transcription regulation</keyword>
<proteinExistence type="predicted"/>
<dbReference type="PROSITE" id="PS51094">
    <property type="entry name" value="PTS_EIIA_TYPE_2"/>
    <property type="match status" value="1"/>
</dbReference>
<evidence type="ECO:0000256" key="5">
    <source>
        <dbReference type="ARBA" id="ARBA00023163"/>
    </source>
</evidence>
<gene>
    <name evidence="9" type="ORF">DEACI_0765</name>
    <name evidence="10" type="ORF">DEACI_1490</name>
    <name evidence="11" type="ORF">DEACI_2107</name>
</gene>
<dbReference type="Pfam" id="PF00874">
    <property type="entry name" value="PRD"/>
    <property type="match status" value="2"/>
</dbReference>
<dbReference type="GO" id="GO:0008982">
    <property type="term" value="F:protein-N(PI)-phosphohistidine-sugar phosphotransferase activity"/>
    <property type="evidence" value="ECO:0007669"/>
    <property type="project" value="InterPro"/>
</dbReference>
<evidence type="ECO:0000259" key="7">
    <source>
        <dbReference type="PROSITE" id="PS51099"/>
    </source>
</evidence>
<evidence type="ECO:0000256" key="3">
    <source>
        <dbReference type="ARBA" id="ARBA00023015"/>
    </source>
</evidence>
<dbReference type="InterPro" id="IPR011608">
    <property type="entry name" value="PRD"/>
</dbReference>
<dbReference type="PROSITE" id="PS51099">
    <property type="entry name" value="PTS_EIIB_TYPE_2"/>
    <property type="match status" value="1"/>
</dbReference>
<dbReference type="Proteomes" id="UP000836597">
    <property type="component" value="Chromosome"/>
</dbReference>
<feature type="domain" description="PTS EIIA type-2" evidence="6">
    <location>
        <begin position="527"/>
        <end position="683"/>
    </location>
</feature>
<keyword evidence="2" id="KW-0677">Repeat</keyword>
<evidence type="ECO:0000256" key="4">
    <source>
        <dbReference type="ARBA" id="ARBA00023159"/>
    </source>
</evidence>
<dbReference type="InterPro" id="IPR050661">
    <property type="entry name" value="BglG_antiterminators"/>
</dbReference>
<evidence type="ECO:0000256" key="1">
    <source>
        <dbReference type="ARBA" id="ARBA00022679"/>
    </source>
</evidence>
<keyword evidence="12" id="KW-1185">Reference proteome</keyword>
<dbReference type="EMBL" id="LR746496">
    <property type="protein sequence ID" value="CAA7600837.1"/>
    <property type="molecule type" value="Genomic_DNA"/>
</dbReference>
<feature type="domain" description="PTS EIIB type-2" evidence="7">
    <location>
        <begin position="413"/>
        <end position="503"/>
    </location>
</feature>
<dbReference type="EMBL" id="CDGJ01000061">
    <property type="protein sequence ID" value="CEJ07641.1"/>
    <property type="molecule type" value="Genomic_DNA"/>
</dbReference>
<evidence type="ECO:0000256" key="2">
    <source>
        <dbReference type="ARBA" id="ARBA00022737"/>
    </source>
</evidence>
<dbReference type="EMBL" id="LR746496">
    <property type="protein sequence ID" value="CAA7600115.1"/>
    <property type="molecule type" value="Genomic_DNA"/>
</dbReference>
<dbReference type="Gene3D" id="3.40.50.2300">
    <property type="match status" value="1"/>
</dbReference>